<reference evidence="2" key="1">
    <citation type="journal article" date="2022" name="bioRxiv">
        <title>Deciphering the potential niche of two novel black yeast fungi from a biological soil crust based on their genomes, phenotypes, and melanin regulation.</title>
        <authorList>
            <consortium name="DOE Joint Genome Institute"/>
            <person name="Carr E.C."/>
            <person name="Barton Q."/>
            <person name="Grambo S."/>
            <person name="Sullivan M."/>
            <person name="Renfro C.M."/>
            <person name="Kuo A."/>
            <person name="Pangilinan J."/>
            <person name="Lipzen A."/>
            <person name="Keymanesh K."/>
            <person name="Savage E."/>
            <person name="Barry K."/>
            <person name="Grigoriev I.V."/>
            <person name="Riekhof W.R."/>
            <person name="Harris S.S."/>
        </authorList>
    </citation>
    <scope>NUCLEOTIDE SEQUENCE</scope>
    <source>
        <strain evidence="2">JF 03-4F</strain>
    </source>
</reference>
<organism evidence="2 3">
    <name type="scientific">Exophiala viscosa</name>
    <dbReference type="NCBI Taxonomy" id="2486360"/>
    <lineage>
        <taxon>Eukaryota</taxon>
        <taxon>Fungi</taxon>
        <taxon>Dikarya</taxon>
        <taxon>Ascomycota</taxon>
        <taxon>Pezizomycotina</taxon>
        <taxon>Eurotiomycetes</taxon>
        <taxon>Chaetothyriomycetidae</taxon>
        <taxon>Chaetothyriales</taxon>
        <taxon>Herpotrichiellaceae</taxon>
        <taxon>Exophiala</taxon>
    </lineage>
</organism>
<evidence type="ECO:0000256" key="1">
    <source>
        <dbReference type="SAM" id="MobiDB-lite"/>
    </source>
</evidence>
<accession>A0AAN6DTG2</accession>
<sequence>MLYIRYTSPIQLFNQNLRATQKDSSLYQRSSWPPPTVCQSLTSSTQSPSPSMLAANHKAPSHGPTVPIWPTSQYPPNQYQYPPQQQQLYPPYQSSSRPPSPYQQPTQPYQDPGCPLQHLPSRTPSPYAQNPYQQQPRPPHPGYQPYPPSQGYISQGCQPQGQQQQPQQGPYTLLFAPSAKHTKTFTPEGSSQPSYTVHYNRPLIASTKPAITITSSSGGQLATAEWHTWSGKIDLTFTNGNAITYKDNFESSTLGRLFWTMTQGNKNQADIKCADRTGQAVCTVVLRDELGSGRIEVWRSDLSRQQFDEIVVSAIAEIEDLGRKMEDSGVNYGVIGAVAAMNN</sequence>
<comment type="caution">
    <text evidence="2">The sequence shown here is derived from an EMBL/GenBank/DDBJ whole genome shotgun (WGS) entry which is preliminary data.</text>
</comment>
<feature type="region of interest" description="Disordered" evidence="1">
    <location>
        <begin position="25"/>
        <end position="168"/>
    </location>
</feature>
<feature type="compositionally biased region" description="Low complexity" evidence="1">
    <location>
        <begin position="149"/>
        <end position="168"/>
    </location>
</feature>
<name>A0AAN6DTG2_9EURO</name>
<gene>
    <name evidence="2" type="ORF">EDD36DRAFT_309922</name>
</gene>
<dbReference type="EMBL" id="MU404357">
    <property type="protein sequence ID" value="KAI1611014.1"/>
    <property type="molecule type" value="Genomic_DNA"/>
</dbReference>
<feature type="compositionally biased region" description="Pro residues" evidence="1">
    <location>
        <begin position="136"/>
        <end position="148"/>
    </location>
</feature>
<evidence type="ECO:0000313" key="2">
    <source>
        <dbReference type="EMBL" id="KAI1611014.1"/>
    </source>
</evidence>
<protein>
    <submittedName>
        <fullName evidence="2">Uncharacterized protein</fullName>
    </submittedName>
</protein>
<feature type="compositionally biased region" description="Low complexity" evidence="1">
    <location>
        <begin position="70"/>
        <end position="110"/>
    </location>
</feature>
<keyword evidence="3" id="KW-1185">Reference proteome</keyword>
<dbReference type="AlphaFoldDB" id="A0AAN6DTG2"/>
<evidence type="ECO:0000313" key="3">
    <source>
        <dbReference type="Proteomes" id="UP001203852"/>
    </source>
</evidence>
<proteinExistence type="predicted"/>
<feature type="compositionally biased region" description="Low complexity" evidence="1">
    <location>
        <begin position="39"/>
        <end position="53"/>
    </location>
</feature>
<dbReference type="Proteomes" id="UP001203852">
    <property type="component" value="Unassembled WGS sequence"/>
</dbReference>
<feature type="compositionally biased region" description="Low complexity" evidence="1">
    <location>
        <begin position="124"/>
        <end position="135"/>
    </location>
</feature>